<dbReference type="RefSeq" id="YP_010670251.1">
    <property type="nucleotide sequence ID" value="NC_070963.1"/>
</dbReference>
<protein>
    <submittedName>
        <fullName evidence="1">Uncharacterized protein</fullName>
    </submittedName>
</protein>
<organism evidence="1 2">
    <name type="scientific">Synechococcus phage S-SRM01</name>
    <dbReference type="NCBI Taxonomy" id="2781608"/>
    <lineage>
        <taxon>Viruses</taxon>
        <taxon>Duplodnaviria</taxon>
        <taxon>Heunggongvirae</taxon>
        <taxon>Uroviricota</taxon>
        <taxon>Caudoviricetes</taxon>
        <taxon>Pantevenvirales</taxon>
        <taxon>Kyanoviridae</taxon>
        <taxon>Serangoonvirus</taxon>
        <taxon>Serangoonvirus essarone</taxon>
    </lineage>
</organism>
<accession>A0A879R2K9</accession>
<sequence length="79" mass="8616">MKLNLTKLIFIVCFSAVGFVGVNFIACNFMIPGSIISANVLGGLKNPPPLDCKESERRGYETLLTILTTVIALRTKVED</sequence>
<keyword evidence="2" id="KW-1185">Reference proteome</keyword>
<name>A0A879R2K9_9CAUD</name>
<dbReference type="Proteomes" id="UP000664915">
    <property type="component" value="Segment"/>
</dbReference>
<proteinExistence type="predicted"/>
<reference evidence="1" key="1">
    <citation type="submission" date="2020-09" db="EMBL/GenBank/DDBJ databases">
        <authorList>
            <person name="Zhang D."/>
            <person name="Hatherill J.R."/>
            <person name="Ramirez J.F."/>
            <person name="Edinger B."/>
            <person name="Balarin R."/>
            <person name="Sullivan A."/>
            <person name="Humpal K.M."/>
            <person name="Guseva A."/>
            <person name="Butela K.A."/>
            <person name="Garlena R.A."/>
            <person name="Russell D.A."/>
            <person name="Pope W.H."/>
            <person name="Jacobs-Sera D."/>
            <person name="Hatfull G.F."/>
        </authorList>
    </citation>
    <scope>NUCLEOTIDE SEQUENCE</scope>
</reference>
<evidence type="ECO:0000313" key="1">
    <source>
        <dbReference type="EMBL" id="QPX48241.1"/>
    </source>
</evidence>
<dbReference type="KEGG" id="vg:77946446"/>
<evidence type="ECO:0000313" key="2">
    <source>
        <dbReference type="Proteomes" id="UP000664915"/>
    </source>
</evidence>
<dbReference type="EMBL" id="MW015081">
    <property type="protein sequence ID" value="QPX48241.1"/>
    <property type="molecule type" value="Genomic_DNA"/>
</dbReference>
<dbReference type="GeneID" id="77946446"/>